<dbReference type="PANTHER" id="PTHR37984">
    <property type="entry name" value="PROTEIN CBG26694"/>
    <property type="match status" value="1"/>
</dbReference>
<feature type="compositionally biased region" description="Low complexity" evidence="7">
    <location>
        <begin position="255"/>
        <end position="266"/>
    </location>
</feature>
<protein>
    <submittedName>
        <fullName evidence="11">Putative reverse transcriptase domain-containing protein</fullName>
    </submittedName>
</protein>
<keyword evidence="4" id="KW-0255">Endonuclease</keyword>
<dbReference type="GO" id="GO:0003676">
    <property type="term" value="F:nucleic acid binding"/>
    <property type="evidence" value="ECO:0007669"/>
    <property type="project" value="InterPro"/>
</dbReference>
<feature type="domain" description="Reverse transcriptase RNase H-like" evidence="9">
    <location>
        <begin position="935"/>
        <end position="975"/>
    </location>
</feature>
<name>A0A699HIN7_TANCI</name>
<reference evidence="11" key="1">
    <citation type="journal article" date="2019" name="Sci. Rep.">
        <title>Draft genome of Tanacetum cinerariifolium, the natural source of mosquito coil.</title>
        <authorList>
            <person name="Yamashiro T."/>
            <person name="Shiraishi A."/>
            <person name="Satake H."/>
            <person name="Nakayama K."/>
        </authorList>
    </citation>
    <scope>NUCLEOTIDE SEQUENCE</scope>
</reference>
<evidence type="ECO:0000259" key="10">
    <source>
        <dbReference type="Pfam" id="PF17921"/>
    </source>
</evidence>
<evidence type="ECO:0000259" key="9">
    <source>
        <dbReference type="Pfam" id="PF17917"/>
    </source>
</evidence>
<dbReference type="InterPro" id="IPR012337">
    <property type="entry name" value="RNaseH-like_sf"/>
</dbReference>
<sequence>MKIISLELQVGRYMVSLRVIRVRNPDCLAYEEATFHSSLRIIQNRMRLWNILEHSTVTYTSISSDYEEPSDVGSPGVIVYGYDGLPMHSVDPPSPDYVPGPEEPEQPSLSSDYVLGPEYPEYLAPFDEEVPVEDQPYVVADLPIALSSGYITESDPEEDPEEEDDEDPKKDPADYPDERDDDDEEESSGDDVEDEDEDEGEDEEEDEHLASADSVPPPAYRTTTRMSIRAQSPIPFPSEAEVDRLLAIPTPPSSPLTSLSSSLSRIPSPPFPVPSPLASSPTDARAPLGYRAAEIRLRTSSPPPLPLSSPLPLSPSIILLRTKASMVMLPPRKRLYIALGPIYEIGESSSAPTARSTGGFRADYGFVGTLDAEIRRDLDRDTGTACRGTDTAEDIADSDGSTTNYTIVNFNSVAYFTKMPPMKAPRTKITPATATATTPMTDADIKALISQGMTDALVEHEIQRNNNRYGDGSQGSGSGITRPVRPTRECTYTNFLKCQPMNFKGTEGVVGLTQWFERIETVFNISNFAVENQVKFATCTLHGVALTWWKSHVKIVGHDAAYGVPWNTFMKMMTAKYCPRNEIKKLETEIWELKVKESDKIEKYVGGLPDMIHWSVMESKAKTMKDAVEFATKLMDKKICTFAECQTKNKKKQDDNQQQQNKRQNTGRAYTVGLGEKKLYGDLSHCALNATITMIVRGTGEGQKATYFKCEAQGHFTGECPKLKNNNHGNQGGTGNAPAKVYVVGNVGINPKSNVVTELGSFDVIIGMDWLAKYHVVIVCAEKIVRILWRNETLIVHGDGSNQGNKTRLNIISCTKTHKYMLKGCRLFLAHVTTKKTEDKSEGKRLEDVPIVQDFPKVFLEDLNKKEHEEHLKEILKLLKKKELYAKFTKCEFGIPKKLCTAPILALPEGSKDFVVYYDASHKGPGAVLMQRDKRHYLYGTKCMVFADHKSLQHILDQKELNMRQRRWLEFLSDYDCEIRYHPGKANVVADALSHKEWIKPLRVRALVITIGVNLPKQILEAQIGVKKLENFKNEDVKGMIRKDILKERLEPRADRILCLNGRSWLPCYGNLRTVIMHESHKSKYSIHPGSDKMYQDMKKLYWWPNMKADITTYVRKCLTYAKVKVEHQRPSGLLVQPEIPQWKCDNITMDFVTKLPKSSQGYDTIWRSLQKPLGTSLDMSTAYHPQTDEQSERTIKTLEDMLRACVIDFGNGRCRSPVCWAEDGEAQLTGPKIVQETTEKIIQIKQRIQDDYDRQKSYVDLKHKSMEFQVRDRVMLKVSPWKGDVRFDKWGEVKPQVCWTIQGVGKDGIHIDDKLSFVEEPVEIIDREVKRLKRIHIPIVKV</sequence>
<evidence type="ECO:0000256" key="5">
    <source>
        <dbReference type="ARBA" id="ARBA00022801"/>
    </source>
</evidence>
<feature type="region of interest" description="Disordered" evidence="7">
    <location>
        <begin position="149"/>
        <end position="220"/>
    </location>
</feature>
<dbReference type="Pfam" id="PF03732">
    <property type="entry name" value="Retrotrans_gag"/>
    <property type="match status" value="1"/>
</dbReference>
<dbReference type="EMBL" id="BKCJ010136338">
    <property type="protein sequence ID" value="GEX88078.1"/>
    <property type="molecule type" value="Genomic_DNA"/>
</dbReference>
<keyword evidence="5" id="KW-0378">Hydrolase</keyword>
<keyword evidence="2" id="KW-0548">Nucleotidyltransferase</keyword>
<evidence type="ECO:0000256" key="1">
    <source>
        <dbReference type="ARBA" id="ARBA00022679"/>
    </source>
</evidence>
<dbReference type="GO" id="GO:0004519">
    <property type="term" value="F:endonuclease activity"/>
    <property type="evidence" value="ECO:0007669"/>
    <property type="project" value="UniProtKB-KW"/>
</dbReference>
<dbReference type="PANTHER" id="PTHR37984:SF5">
    <property type="entry name" value="PROTEIN NYNRIN-LIKE"/>
    <property type="match status" value="1"/>
</dbReference>
<proteinExistence type="predicted"/>
<dbReference type="Pfam" id="PF17921">
    <property type="entry name" value="Integrase_H2C2"/>
    <property type="match status" value="1"/>
</dbReference>
<dbReference type="GO" id="GO:0016787">
    <property type="term" value="F:hydrolase activity"/>
    <property type="evidence" value="ECO:0007669"/>
    <property type="project" value="UniProtKB-KW"/>
</dbReference>
<dbReference type="InterPro" id="IPR043502">
    <property type="entry name" value="DNA/RNA_pol_sf"/>
</dbReference>
<dbReference type="Pfam" id="PF08284">
    <property type="entry name" value="RVP_2"/>
    <property type="match status" value="1"/>
</dbReference>
<evidence type="ECO:0000256" key="7">
    <source>
        <dbReference type="SAM" id="MobiDB-lite"/>
    </source>
</evidence>
<feature type="domain" description="Integrase zinc-binding" evidence="10">
    <location>
        <begin position="1071"/>
        <end position="1126"/>
    </location>
</feature>
<dbReference type="SUPFAM" id="SSF53098">
    <property type="entry name" value="Ribonuclease H-like"/>
    <property type="match status" value="1"/>
</dbReference>
<evidence type="ECO:0000256" key="3">
    <source>
        <dbReference type="ARBA" id="ARBA00022722"/>
    </source>
</evidence>
<dbReference type="InterPro" id="IPR050951">
    <property type="entry name" value="Retrovirus_Pol_polyprotein"/>
</dbReference>
<dbReference type="Gene3D" id="3.30.420.10">
    <property type="entry name" value="Ribonuclease H-like superfamily/Ribonuclease H"/>
    <property type="match status" value="1"/>
</dbReference>
<dbReference type="InterPro" id="IPR041373">
    <property type="entry name" value="RT_RNaseH"/>
</dbReference>
<feature type="compositionally biased region" description="Acidic residues" evidence="7">
    <location>
        <begin position="174"/>
        <end position="207"/>
    </location>
</feature>
<dbReference type="InterPro" id="IPR036397">
    <property type="entry name" value="RNaseH_sf"/>
</dbReference>
<feature type="region of interest" description="Disordered" evidence="7">
    <location>
        <begin position="83"/>
        <end position="116"/>
    </location>
</feature>
<evidence type="ECO:0000313" key="11">
    <source>
        <dbReference type="EMBL" id="GEX88078.1"/>
    </source>
</evidence>
<comment type="caution">
    <text evidence="11">The sequence shown here is derived from an EMBL/GenBank/DDBJ whole genome shotgun (WGS) entry which is preliminary data.</text>
</comment>
<evidence type="ECO:0000259" key="8">
    <source>
        <dbReference type="Pfam" id="PF03732"/>
    </source>
</evidence>
<dbReference type="Gene3D" id="1.10.340.70">
    <property type="match status" value="1"/>
</dbReference>
<dbReference type="Pfam" id="PF17917">
    <property type="entry name" value="RT_RNaseH"/>
    <property type="match status" value="1"/>
</dbReference>
<gene>
    <name evidence="11" type="ORF">Tci_360053</name>
</gene>
<dbReference type="GO" id="GO:0003964">
    <property type="term" value="F:RNA-directed DNA polymerase activity"/>
    <property type="evidence" value="ECO:0007669"/>
    <property type="project" value="UniProtKB-KW"/>
</dbReference>
<feature type="region of interest" description="Disordered" evidence="7">
    <location>
        <begin position="248"/>
        <end position="282"/>
    </location>
</feature>
<organism evidence="11">
    <name type="scientific">Tanacetum cinerariifolium</name>
    <name type="common">Dalmatian daisy</name>
    <name type="synonym">Chrysanthemum cinerariifolium</name>
    <dbReference type="NCBI Taxonomy" id="118510"/>
    <lineage>
        <taxon>Eukaryota</taxon>
        <taxon>Viridiplantae</taxon>
        <taxon>Streptophyta</taxon>
        <taxon>Embryophyta</taxon>
        <taxon>Tracheophyta</taxon>
        <taxon>Spermatophyta</taxon>
        <taxon>Magnoliopsida</taxon>
        <taxon>eudicotyledons</taxon>
        <taxon>Gunneridae</taxon>
        <taxon>Pentapetalae</taxon>
        <taxon>asterids</taxon>
        <taxon>campanulids</taxon>
        <taxon>Asterales</taxon>
        <taxon>Asteraceae</taxon>
        <taxon>Asteroideae</taxon>
        <taxon>Anthemideae</taxon>
        <taxon>Anthemidinae</taxon>
        <taxon>Tanacetum</taxon>
    </lineage>
</organism>
<dbReference type="InterPro" id="IPR005162">
    <property type="entry name" value="Retrotrans_gag_dom"/>
</dbReference>
<dbReference type="CDD" id="cd09274">
    <property type="entry name" value="RNase_HI_RT_Ty3"/>
    <property type="match status" value="1"/>
</dbReference>
<dbReference type="InterPro" id="IPR041588">
    <property type="entry name" value="Integrase_H2C2"/>
</dbReference>
<keyword evidence="6 11" id="KW-0695">RNA-directed DNA polymerase</keyword>
<keyword evidence="1" id="KW-0808">Transferase</keyword>
<evidence type="ECO:0000256" key="6">
    <source>
        <dbReference type="ARBA" id="ARBA00022918"/>
    </source>
</evidence>
<evidence type="ECO:0000256" key="2">
    <source>
        <dbReference type="ARBA" id="ARBA00022695"/>
    </source>
</evidence>
<dbReference type="SUPFAM" id="SSF56672">
    <property type="entry name" value="DNA/RNA polymerases"/>
    <property type="match status" value="1"/>
</dbReference>
<evidence type="ECO:0000256" key="4">
    <source>
        <dbReference type="ARBA" id="ARBA00022759"/>
    </source>
</evidence>
<keyword evidence="3" id="KW-0540">Nuclease</keyword>
<accession>A0A699HIN7</accession>
<feature type="compositionally biased region" description="Acidic residues" evidence="7">
    <location>
        <begin position="154"/>
        <end position="166"/>
    </location>
</feature>
<feature type="domain" description="Retrotransposon gag" evidence="8">
    <location>
        <begin position="535"/>
        <end position="606"/>
    </location>
</feature>